<dbReference type="Gene3D" id="3.30.390.10">
    <property type="entry name" value="Enolase-like, N-terminal domain"/>
    <property type="match status" value="1"/>
</dbReference>
<evidence type="ECO:0000256" key="3">
    <source>
        <dbReference type="ARBA" id="ARBA00012058"/>
    </source>
</evidence>
<dbReference type="SMART" id="SM01193">
    <property type="entry name" value="Enolase_N"/>
    <property type="match status" value="1"/>
</dbReference>
<comment type="function">
    <text evidence="9">Catalyzes the reversible conversion of 2-phosphoglycerate (2-PG) into phosphoenolpyruvate (PEP). It is essential for the degradation of carbohydrates via glycolysis.</text>
</comment>
<dbReference type="InterPro" id="IPR000941">
    <property type="entry name" value="Enolase"/>
</dbReference>
<keyword evidence="9" id="KW-0963">Cytoplasm</keyword>
<feature type="binding site" evidence="9">
    <location>
        <position position="241"/>
    </location>
    <ligand>
        <name>Mg(2+)</name>
        <dbReference type="ChEBI" id="CHEBI:18420"/>
    </ligand>
</feature>
<dbReference type="RefSeq" id="WP_344200558.1">
    <property type="nucleotide sequence ID" value="NZ_BAAAME010000004.1"/>
</dbReference>
<evidence type="ECO:0000259" key="11">
    <source>
        <dbReference type="SMART" id="SM01193"/>
    </source>
</evidence>
<comment type="subcellular location">
    <subcellularLocation>
        <location evidence="9">Cytoplasm</location>
    </subcellularLocation>
    <subcellularLocation>
        <location evidence="9">Secreted</location>
    </subcellularLocation>
    <subcellularLocation>
        <location evidence="9">Cell surface</location>
    </subcellularLocation>
    <text evidence="9">Fractions of enolase are present in both the cytoplasm and on the cell surface.</text>
</comment>
<keyword evidence="7 9" id="KW-0324">Glycolysis</keyword>
<evidence type="ECO:0000259" key="10">
    <source>
        <dbReference type="SMART" id="SM01192"/>
    </source>
</evidence>
<evidence type="ECO:0000256" key="1">
    <source>
        <dbReference type="ARBA" id="ARBA00005031"/>
    </source>
</evidence>
<dbReference type="CDD" id="cd03313">
    <property type="entry name" value="enolase"/>
    <property type="match status" value="1"/>
</dbReference>
<dbReference type="Pfam" id="PF03952">
    <property type="entry name" value="Enolase_N"/>
    <property type="match status" value="1"/>
</dbReference>
<evidence type="ECO:0000256" key="9">
    <source>
        <dbReference type="HAMAP-Rule" id="MF_00318"/>
    </source>
</evidence>
<evidence type="ECO:0000256" key="4">
    <source>
        <dbReference type="ARBA" id="ARBA00017068"/>
    </source>
</evidence>
<dbReference type="InterPro" id="IPR020811">
    <property type="entry name" value="Enolase_N"/>
</dbReference>
<keyword evidence="13" id="KW-1185">Reference proteome</keyword>
<feature type="binding site" evidence="9">
    <location>
        <position position="309"/>
    </location>
    <ligand>
        <name>Mg(2+)</name>
        <dbReference type="ChEBI" id="CHEBI:18420"/>
    </ligand>
</feature>
<feature type="binding site" evidence="9">
    <location>
        <position position="334"/>
    </location>
    <ligand>
        <name>(2R)-2-phosphoglycerate</name>
        <dbReference type="ChEBI" id="CHEBI:58289"/>
    </ligand>
</feature>
<keyword evidence="6 9" id="KW-0460">Magnesium</keyword>
<dbReference type="NCBIfam" id="TIGR01060">
    <property type="entry name" value="eno"/>
    <property type="match status" value="1"/>
</dbReference>
<dbReference type="PIRSF" id="PIRSF001400">
    <property type="entry name" value="Enolase"/>
    <property type="match status" value="1"/>
</dbReference>
<organism evidence="12 13">
    <name type="scientific">Aeromicrobium alkaliterrae</name>
    <dbReference type="NCBI Taxonomy" id="302168"/>
    <lineage>
        <taxon>Bacteria</taxon>
        <taxon>Bacillati</taxon>
        <taxon>Actinomycetota</taxon>
        <taxon>Actinomycetes</taxon>
        <taxon>Propionibacteriales</taxon>
        <taxon>Nocardioidaceae</taxon>
        <taxon>Aeromicrobium</taxon>
    </lineage>
</organism>
<accession>A0ABN2JU03</accession>
<dbReference type="InterPro" id="IPR036849">
    <property type="entry name" value="Enolase-like_C_sf"/>
</dbReference>
<keyword evidence="8 9" id="KW-0456">Lyase</keyword>
<dbReference type="SUPFAM" id="SSF54826">
    <property type="entry name" value="Enolase N-terminal domain-like"/>
    <property type="match status" value="1"/>
</dbReference>
<dbReference type="InterPro" id="IPR020810">
    <property type="entry name" value="Enolase_C"/>
</dbReference>
<feature type="domain" description="Enolase C-terminal TIM barrel" evidence="10">
    <location>
        <begin position="138"/>
        <end position="422"/>
    </location>
</feature>
<protein>
    <recommendedName>
        <fullName evidence="4 9">Enolase</fullName>
        <ecNumber evidence="3 9">4.2.1.11</ecNumber>
    </recommendedName>
    <alternativeName>
        <fullName evidence="9">2-phospho-D-glycerate hydro-lyase</fullName>
    </alternativeName>
    <alternativeName>
        <fullName evidence="9">2-phosphoglycerate dehydratase</fullName>
    </alternativeName>
</protein>
<sequence>MASIEAVGAREILDSRGNPTVEVEVALDDGSIGRAAVPSGASTGQFEAVELRDGGDRYVGKGVLKAVAAVNGELGEAIEGFDADDQRAIDNALRDLDGTPNKATFGANAILGISLATAHAAAESAGLPLFRYVGGPNAHVLPVPMMNILNGGAHADSNVDIQEFMIAPIGAPTFAEALRQGAEVYHALKGVLKSDGLSTGLGDEGGFAPDLSSNRAALDLIAKAVEKTGLKLGTDIALALDVAATELYADGSYTFEGATKSAEEMSAYYAELVAAYPIVSIEDPLDEEDWAGWIGLTADLGDQVQLVGDDLFVTNVERLSRGITERAANSMLVKVNQIGSLSETLDAVELAHRAGFTNMMSHRSGETEDTTIADLAVATNCGQIKTGAPARSDRVAKYNQLLRIEELLGSAASYAGASAFPRLSL</sequence>
<dbReference type="Proteomes" id="UP001501057">
    <property type="component" value="Unassembled WGS sequence"/>
</dbReference>
<evidence type="ECO:0000256" key="7">
    <source>
        <dbReference type="ARBA" id="ARBA00023152"/>
    </source>
</evidence>
<feature type="binding site" evidence="9">
    <location>
        <position position="385"/>
    </location>
    <ligand>
        <name>(2R)-2-phosphoglycerate</name>
        <dbReference type="ChEBI" id="CHEBI:58289"/>
    </ligand>
</feature>
<evidence type="ECO:0000313" key="13">
    <source>
        <dbReference type="Proteomes" id="UP001501057"/>
    </source>
</evidence>
<dbReference type="Pfam" id="PF00113">
    <property type="entry name" value="Enolase_C"/>
    <property type="match status" value="1"/>
</dbReference>
<feature type="binding site" evidence="9">
    <location>
        <position position="364"/>
    </location>
    <ligand>
        <name>(2R)-2-phosphoglycerate</name>
        <dbReference type="ChEBI" id="CHEBI:58289"/>
    </ligand>
</feature>
<evidence type="ECO:0000256" key="6">
    <source>
        <dbReference type="ARBA" id="ARBA00022842"/>
    </source>
</evidence>
<dbReference type="EMBL" id="BAAAME010000004">
    <property type="protein sequence ID" value="GAA1738936.1"/>
    <property type="molecule type" value="Genomic_DNA"/>
</dbReference>
<dbReference type="SFLD" id="SFLDG00178">
    <property type="entry name" value="enolase"/>
    <property type="match status" value="1"/>
</dbReference>
<proteinExistence type="inferred from homology"/>
<dbReference type="InterPro" id="IPR020809">
    <property type="entry name" value="Enolase_CS"/>
</dbReference>
<feature type="binding site" evidence="9">
    <location>
        <position position="162"/>
    </location>
    <ligand>
        <name>(2R)-2-phosphoglycerate</name>
        <dbReference type="ChEBI" id="CHEBI:58289"/>
    </ligand>
</feature>
<comment type="similarity">
    <text evidence="2 9">Belongs to the enolase family.</text>
</comment>
<evidence type="ECO:0000256" key="8">
    <source>
        <dbReference type="ARBA" id="ARBA00023239"/>
    </source>
</evidence>
<dbReference type="SUPFAM" id="SSF51604">
    <property type="entry name" value="Enolase C-terminal domain-like"/>
    <property type="match status" value="1"/>
</dbReference>
<evidence type="ECO:0000256" key="5">
    <source>
        <dbReference type="ARBA" id="ARBA00022525"/>
    </source>
</evidence>
<comment type="cofactor">
    <cofactor evidence="9">
        <name>Mg(2+)</name>
        <dbReference type="ChEBI" id="CHEBI:18420"/>
    </cofactor>
    <text evidence="9">Binds a second Mg(2+) ion via substrate during catalysis.</text>
</comment>
<comment type="caution">
    <text evidence="12">The sequence shown here is derived from an EMBL/GenBank/DDBJ whole genome shotgun (WGS) entry which is preliminary data.</text>
</comment>
<dbReference type="InterPro" id="IPR029017">
    <property type="entry name" value="Enolase-like_N"/>
</dbReference>
<dbReference type="SFLD" id="SFLDS00001">
    <property type="entry name" value="Enolase"/>
    <property type="match status" value="1"/>
</dbReference>
<dbReference type="Gene3D" id="3.20.20.120">
    <property type="entry name" value="Enolase-like C-terminal domain"/>
    <property type="match status" value="1"/>
</dbReference>
<dbReference type="PRINTS" id="PR00148">
    <property type="entry name" value="ENOLASE"/>
</dbReference>
<keyword evidence="9" id="KW-0479">Metal-binding</keyword>
<feature type="active site" description="Proton donor" evidence="9">
    <location>
        <position position="204"/>
    </location>
</feature>
<feature type="binding site" evidence="9">
    <location>
        <position position="363"/>
    </location>
    <ligand>
        <name>(2R)-2-phosphoglycerate</name>
        <dbReference type="ChEBI" id="CHEBI:58289"/>
    </ligand>
</feature>
<comment type="pathway">
    <text evidence="1 9">Carbohydrate degradation; glycolysis; pyruvate from D-glyceraldehyde 3-phosphate: step 4/5.</text>
</comment>
<evidence type="ECO:0000256" key="2">
    <source>
        <dbReference type="ARBA" id="ARBA00009604"/>
    </source>
</evidence>
<dbReference type="PANTHER" id="PTHR11902">
    <property type="entry name" value="ENOLASE"/>
    <property type="match status" value="1"/>
</dbReference>
<dbReference type="HAMAP" id="MF_00318">
    <property type="entry name" value="Enolase"/>
    <property type="match status" value="1"/>
</dbReference>
<dbReference type="SMART" id="SM01192">
    <property type="entry name" value="Enolase_C"/>
    <property type="match status" value="1"/>
</dbReference>
<feature type="domain" description="Enolase N-terminal" evidence="11">
    <location>
        <begin position="4"/>
        <end position="133"/>
    </location>
</feature>
<dbReference type="EC" id="4.2.1.11" evidence="3 9"/>
<keyword evidence="5 9" id="KW-0964">Secreted</keyword>
<evidence type="ECO:0000313" key="12">
    <source>
        <dbReference type="EMBL" id="GAA1738936.1"/>
    </source>
</evidence>
<reference evidence="12 13" key="1">
    <citation type="journal article" date="2019" name="Int. J. Syst. Evol. Microbiol.">
        <title>The Global Catalogue of Microorganisms (GCM) 10K type strain sequencing project: providing services to taxonomists for standard genome sequencing and annotation.</title>
        <authorList>
            <consortium name="The Broad Institute Genomics Platform"/>
            <consortium name="The Broad Institute Genome Sequencing Center for Infectious Disease"/>
            <person name="Wu L."/>
            <person name="Ma J."/>
        </authorList>
    </citation>
    <scope>NUCLEOTIDE SEQUENCE [LARGE SCALE GENOMIC DNA]</scope>
    <source>
        <strain evidence="12 13">JCM 13518</strain>
    </source>
</reference>
<feature type="active site" description="Proton acceptor" evidence="9">
    <location>
        <position position="334"/>
    </location>
</feature>
<dbReference type="PANTHER" id="PTHR11902:SF1">
    <property type="entry name" value="ENOLASE"/>
    <property type="match status" value="1"/>
</dbReference>
<dbReference type="PROSITE" id="PS00164">
    <property type="entry name" value="ENOLASE"/>
    <property type="match status" value="1"/>
</dbReference>
<feature type="binding site" evidence="9">
    <location>
        <position position="282"/>
    </location>
    <ligand>
        <name>Mg(2+)</name>
        <dbReference type="ChEBI" id="CHEBI:18420"/>
    </ligand>
</feature>
<gene>
    <name evidence="9 12" type="primary">eno</name>
    <name evidence="12" type="ORF">GCM10009710_19040</name>
</gene>
<dbReference type="SFLD" id="SFLDF00002">
    <property type="entry name" value="enolase"/>
    <property type="match status" value="1"/>
</dbReference>
<comment type="catalytic activity">
    <reaction evidence="9">
        <text>(2R)-2-phosphoglycerate = phosphoenolpyruvate + H2O</text>
        <dbReference type="Rhea" id="RHEA:10164"/>
        <dbReference type="ChEBI" id="CHEBI:15377"/>
        <dbReference type="ChEBI" id="CHEBI:58289"/>
        <dbReference type="ChEBI" id="CHEBI:58702"/>
        <dbReference type="EC" id="4.2.1.11"/>
    </reaction>
</comment>
<name>A0ABN2JU03_9ACTN</name>